<comment type="caution">
    <text evidence="2">The sequence shown here is derived from an EMBL/GenBank/DDBJ whole genome shotgun (WGS) entry which is preliminary data.</text>
</comment>
<dbReference type="OrthoDB" id="10517133at2759"/>
<feature type="chain" id="PRO_5027870008" evidence="1">
    <location>
        <begin position="24"/>
        <end position="189"/>
    </location>
</feature>
<sequence>MKPSFLSLLFLLLFVCIFNNVEGEERRFEDFNKNNLIIELFKSQFLLPPFLLHYPSHRQKRLTLYPMMNIVETSSSSTLNSNNKNLFFKRKLTKNNQNNQNQFLTSLLTSNNFQTKNISPNESIQICLFLRKGCEKLQRGHSSRLADFVQNLDVQEKVSNGFVLQRSKTNNNFKKNNYYSTRHIRRLKK</sequence>
<gene>
    <name evidence="2" type="ORF">MENT_LOCUS25343</name>
</gene>
<dbReference type="EMBL" id="CAJEWN010000222">
    <property type="protein sequence ID" value="CAD2173721.1"/>
    <property type="molecule type" value="Genomic_DNA"/>
</dbReference>
<keyword evidence="1" id="KW-0732">Signal</keyword>
<feature type="signal peptide" evidence="1">
    <location>
        <begin position="1"/>
        <end position="23"/>
    </location>
</feature>
<evidence type="ECO:0000313" key="2">
    <source>
        <dbReference type="EMBL" id="CAD2173721.1"/>
    </source>
</evidence>
<evidence type="ECO:0000313" key="3">
    <source>
        <dbReference type="Proteomes" id="UP000580250"/>
    </source>
</evidence>
<evidence type="ECO:0000256" key="1">
    <source>
        <dbReference type="SAM" id="SignalP"/>
    </source>
</evidence>
<dbReference type="AlphaFoldDB" id="A0A6V7VHN9"/>
<dbReference type="Proteomes" id="UP000580250">
    <property type="component" value="Unassembled WGS sequence"/>
</dbReference>
<name>A0A6V7VHN9_MELEN</name>
<protein>
    <submittedName>
        <fullName evidence="2">Uncharacterized protein</fullName>
    </submittedName>
</protein>
<reference evidence="2 3" key="1">
    <citation type="submission" date="2020-08" db="EMBL/GenBank/DDBJ databases">
        <authorList>
            <person name="Koutsovoulos G."/>
            <person name="Danchin GJ E."/>
        </authorList>
    </citation>
    <scope>NUCLEOTIDE SEQUENCE [LARGE SCALE GENOMIC DNA]</scope>
</reference>
<accession>A0A6V7VHN9</accession>
<organism evidence="2 3">
    <name type="scientific">Meloidogyne enterolobii</name>
    <name type="common">Root-knot nematode worm</name>
    <name type="synonym">Meloidogyne mayaguensis</name>
    <dbReference type="NCBI Taxonomy" id="390850"/>
    <lineage>
        <taxon>Eukaryota</taxon>
        <taxon>Metazoa</taxon>
        <taxon>Ecdysozoa</taxon>
        <taxon>Nematoda</taxon>
        <taxon>Chromadorea</taxon>
        <taxon>Rhabditida</taxon>
        <taxon>Tylenchina</taxon>
        <taxon>Tylenchomorpha</taxon>
        <taxon>Tylenchoidea</taxon>
        <taxon>Meloidogynidae</taxon>
        <taxon>Meloidogyninae</taxon>
        <taxon>Meloidogyne</taxon>
    </lineage>
</organism>
<proteinExistence type="predicted"/>